<evidence type="ECO:0000313" key="3">
    <source>
        <dbReference type="Proteomes" id="UP000238164"/>
    </source>
</evidence>
<sequence length="477" mass="50020">MPSTTDTARFDATGATIAIEAMVIAEPRVIEEARHWTTGRRLGEAAHASAVGNADVTAFVHEALTFGARVLASTAHTADTRLLESMVKGVGDQTAQASKQAAEITERATAEAAKAVTQVASDAKKAIVEAEVTNRKEITAAVDHATKTLAEQMQRLFGGDKAEVLERMQPLLGTFAQTLQAQVSAGTSELLSKAAKQFDPSDPTSPMAKHAAALAVSQKEFTERIEKNHNVLAHKVDELTTALKVQQATASLAKVTPIKGGSLEAQVHVLMNGIAAGLGDEYQDTTNQVGLLPRCKKGDGVLTVGGHDVRLVVEVTDSKRAGWTAYFDEAERNRAAVASLGVVRSLEQNAGQAIRVVGSRRLVVALDPETDDPELLRTVVILLRTVAMAASVRTGSEEAQTAEEKIAEALAQLVKIDAMKTLASSIQTNAAKIDSGCTAVTTSIHRLLDEALTALAGAHSSATAHEAAEPVVAAGAA</sequence>
<reference evidence="2 3" key="1">
    <citation type="submission" date="2018-02" db="EMBL/GenBank/DDBJ databases">
        <authorList>
            <person name="Cohen D.B."/>
            <person name="Kent A.D."/>
        </authorList>
    </citation>
    <scope>NUCLEOTIDE SEQUENCE [LARGE SCALE GENOMIC DNA]</scope>
    <source>
        <strain evidence="2">1</strain>
    </source>
</reference>
<proteinExistence type="predicted"/>
<dbReference type="AlphaFoldDB" id="A0A2N9JLR9"/>
<feature type="coiled-coil region" evidence="1">
    <location>
        <begin position="392"/>
        <end position="419"/>
    </location>
</feature>
<keyword evidence="3" id="KW-1185">Reference proteome</keyword>
<dbReference type="KEGG" id="mgg:MPLG2_3367"/>
<dbReference type="EMBL" id="LT985188">
    <property type="protein sequence ID" value="SPD88397.1"/>
    <property type="molecule type" value="Genomic_DNA"/>
</dbReference>
<protein>
    <submittedName>
        <fullName evidence="2">Fis family transcriptional regulator</fullName>
    </submittedName>
</protein>
<dbReference type="OrthoDB" id="4502104at2"/>
<dbReference type="RefSeq" id="WP_105186921.1">
    <property type="nucleotide sequence ID" value="NZ_BAAAGO010000001.1"/>
</dbReference>
<evidence type="ECO:0000256" key="1">
    <source>
        <dbReference type="SAM" id="Coils"/>
    </source>
</evidence>
<accession>A0A2N9JLR9</accession>
<evidence type="ECO:0000313" key="2">
    <source>
        <dbReference type="EMBL" id="SPD88397.1"/>
    </source>
</evidence>
<name>A0A2N9JLR9_9ACTN</name>
<keyword evidence="1" id="KW-0175">Coiled coil</keyword>
<organism evidence="2 3">
    <name type="scientific">Micropruina glycogenica</name>
    <dbReference type="NCBI Taxonomy" id="75385"/>
    <lineage>
        <taxon>Bacteria</taxon>
        <taxon>Bacillati</taxon>
        <taxon>Actinomycetota</taxon>
        <taxon>Actinomycetes</taxon>
        <taxon>Propionibacteriales</taxon>
        <taxon>Nocardioidaceae</taxon>
        <taxon>Micropruina</taxon>
    </lineage>
</organism>
<dbReference type="Proteomes" id="UP000238164">
    <property type="component" value="Chromosome 1"/>
</dbReference>
<gene>
    <name evidence="2" type="ORF">MPLG2_3367</name>
</gene>